<dbReference type="InterPro" id="IPR033410">
    <property type="entry name" value="DUF5119"/>
</dbReference>
<accession>A0A414F8B4</accession>
<reference evidence="1 2" key="1">
    <citation type="submission" date="2018-08" db="EMBL/GenBank/DDBJ databases">
        <title>A genome reference for cultivated species of the human gut microbiota.</title>
        <authorList>
            <person name="Zou Y."/>
            <person name="Xue W."/>
            <person name="Luo G."/>
        </authorList>
    </citation>
    <scope>NUCLEOTIDE SEQUENCE [LARGE SCALE GENOMIC DNA]</scope>
    <source>
        <strain evidence="1 2">AM31-16AC</strain>
    </source>
</reference>
<sequence>IRLTPVNMVCHYTYEVNGLRGLDRVADLRAALSGMSGSLNMSGDSLPADLSESLLFDGMVSRNQIIGGFYTFGHSALEGEPNVFRLYIKNRSGSMSVLEQDVSDQVHDVPVAGHIGDVHLVLNFDYEVPSEPGNGGPGFDVDVDDWDDVNMDIVL</sequence>
<feature type="non-terminal residue" evidence="1">
    <location>
        <position position="1"/>
    </location>
</feature>
<evidence type="ECO:0000313" key="2">
    <source>
        <dbReference type="Proteomes" id="UP000284689"/>
    </source>
</evidence>
<protein>
    <submittedName>
        <fullName evidence="1">DUF5119 domain-containing protein</fullName>
    </submittedName>
</protein>
<dbReference type="AlphaFoldDB" id="A0A414F8B4"/>
<dbReference type="Pfam" id="PF17145">
    <property type="entry name" value="DUF5119"/>
    <property type="match status" value="1"/>
</dbReference>
<proteinExistence type="predicted"/>
<dbReference type="Proteomes" id="UP000284689">
    <property type="component" value="Unassembled WGS sequence"/>
</dbReference>
<comment type="caution">
    <text evidence="1">The sequence shown here is derived from an EMBL/GenBank/DDBJ whole genome shotgun (WGS) entry which is preliminary data.</text>
</comment>
<organism evidence="1 2">
    <name type="scientific">Bacteroides caccae</name>
    <dbReference type="NCBI Taxonomy" id="47678"/>
    <lineage>
        <taxon>Bacteria</taxon>
        <taxon>Pseudomonadati</taxon>
        <taxon>Bacteroidota</taxon>
        <taxon>Bacteroidia</taxon>
        <taxon>Bacteroidales</taxon>
        <taxon>Bacteroidaceae</taxon>
        <taxon>Bacteroides</taxon>
    </lineage>
</organism>
<dbReference type="EMBL" id="QSJD01000048">
    <property type="protein sequence ID" value="RHD42767.1"/>
    <property type="molecule type" value="Genomic_DNA"/>
</dbReference>
<dbReference type="RefSeq" id="WP_122265134.1">
    <property type="nucleotide sequence ID" value="NZ_QSJD01000048.1"/>
</dbReference>
<gene>
    <name evidence="1" type="ORF">DW794_20065</name>
</gene>
<name>A0A414F8B4_9BACE</name>
<evidence type="ECO:0000313" key="1">
    <source>
        <dbReference type="EMBL" id="RHD42767.1"/>
    </source>
</evidence>